<accession>A0AAD9NI36</accession>
<dbReference type="AlphaFoldDB" id="A0AAD9NI36"/>
<dbReference type="Proteomes" id="UP001209878">
    <property type="component" value="Unassembled WGS sequence"/>
</dbReference>
<gene>
    <name evidence="1" type="ORF">NP493_1127g01063</name>
</gene>
<reference evidence="1" key="1">
    <citation type="journal article" date="2023" name="Mol. Biol. Evol.">
        <title>Third-Generation Sequencing Reveals the Adaptive Role of the Epigenome in Three Deep-Sea Polychaetes.</title>
        <authorList>
            <person name="Perez M."/>
            <person name="Aroh O."/>
            <person name="Sun Y."/>
            <person name="Lan Y."/>
            <person name="Juniper S.K."/>
            <person name="Young C.R."/>
            <person name="Angers B."/>
            <person name="Qian P.Y."/>
        </authorList>
    </citation>
    <scope>NUCLEOTIDE SEQUENCE</scope>
    <source>
        <strain evidence="1">R07B-5</strain>
    </source>
</reference>
<evidence type="ECO:0000313" key="2">
    <source>
        <dbReference type="Proteomes" id="UP001209878"/>
    </source>
</evidence>
<keyword evidence="2" id="KW-1185">Reference proteome</keyword>
<proteinExistence type="predicted"/>
<protein>
    <submittedName>
        <fullName evidence="1">Uncharacterized protein</fullName>
    </submittedName>
</protein>
<comment type="caution">
    <text evidence="1">The sequence shown here is derived from an EMBL/GenBank/DDBJ whole genome shotgun (WGS) entry which is preliminary data.</text>
</comment>
<dbReference type="EMBL" id="JAODUO010001128">
    <property type="protein sequence ID" value="KAK2170875.1"/>
    <property type="molecule type" value="Genomic_DNA"/>
</dbReference>
<evidence type="ECO:0000313" key="1">
    <source>
        <dbReference type="EMBL" id="KAK2170875.1"/>
    </source>
</evidence>
<name>A0AAD9NI36_RIDPI</name>
<sequence>MATVAITTAARDKFTQCEWDCLREYRTCLNRCEHVECTTAQTACINRCTRYKKVCFYHCYKNFGA</sequence>
<organism evidence="1 2">
    <name type="scientific">Ridgeia piscesae</name>
    <name type="common">Tubeworm</name>
    <dbReference type="NCBI Taxonomy" id="27915"/>
    <lineage>
        <taxon>Eukaryota</taxon>
        <taxon>Metazoa</taxon>
        <taxon>Spiralia</taxon>
        <taxon>Lophotrochozoa</taxon>
        <taxon>Annelida</taxon>
        <taxon>Polychaeta</taxon>
        <taxon>Sedentaria</taxon>
        <taxon>Canalipalpata</taxon>
        <taxon>Sabellida</taxon>
        <taxon>Siboglinidae</taxon>
        <taxon>Ridgeia</taxon>
    </lineage>
</organism>